<accession>A0AAN9J947</accession>
<gene>
    <name evidence="1" type="ORF">RJT34_17346</name>
</gene>
<proteinExistence type="predicted"/>
<name>A0AAN9J947_CLITE</name>
<dbReference type="Proteomes" id="UP001359559">
    <property type="component" value="Unassembled WGS sequence"/>
</dbReference>
<dbReference type="AlphaFoldDB" id="A0AAN9J947"/>
<sequence length="204" mass="23155">MSVQHGNGASLSMEVCDSCDEVFNLIVEDSLENDVQSIHNEKDMEIGSVLIMDDSLKKDGKVTTHEEACNYYEEILIVPDSLENDVSANYNERDDEAESEISSRGKLKLCFDVNEVPYEATSIAERHAVPAKEVSIFTRDAKNKMKMGAEKSSQMPEKELVDLNKKIFDLNKLPNEDLDFGLQNEELNKVVHEMLKIYIPRLYC</sequence>
<protein>
    <submittedName>
        <fullName evidence="1">Uncharacterized protein</fullName>
    </submittedName>
</protein>
<reference evidence="1 2" key="1">
    <citation type="submission" date="2024-01" db="EMBL/GenBank/DDBJ databases">
        <title>The genomes of 5 underutilized Papilionoideae crops provide insights into root nodulation and disease resistance.</title>
        <authorList>
            <person name="Yuan L."/>
        </authorList>
    </citation>
    <scope>NUCLEOTIDE SEQUENCE [LARGE SCALE GENOMIC DNA]</scope>
    <source>
        <strain evidence="1">LY-2023</strain>
        <tissue evidence="1">Leaf</tissue>
    </source>
</reference>
<comment type="caution">
    <text evidence="1">The sequence shown here is derived from an EMBL/GenBank/DDBJ whole genome shotgun (WGS) entry which is preliminary data.</text>
</comment>
<keyword evidence="2" id="KW-1185">Reference proteome</keyword>
<evidence type="ECO:0000313" key="1">
    <source>
        <dbReference type="EMBL" id="KAK7294457.1"/>
    </source>
</evidence>
<evidence type="ECO:0000313" key="2">
    <source>
        <dbReference type="Proteomes" id="UP001359559"/>
    </source>
</evidence>
<dbReference type="EMBL" id="JAYKXN010000004">
    <property type="protein sequence ID" value="KAK7294457.1"/>
    <property type="molecule type" value="Genomic_DNA"/>
</dbReference>
<organism evidence="1 2">
    <name type="scientific">Clitoria ternatea</name>
    <name type="common">Butterfly pea</name>
    <dbReference type="NCBI Taxonomy" id="43366"/>
    <lineage>
        <taxon>Eukaryota</taxon>
        <taxon>Viridiplantae</taxon>
        <taxon>Streptophyta</taxon>
        <taxon>Embryophyta</taxon>
        <taxon>Tracheophyta</taxon>
        <taxon>Spermatophyta</taxon>
        <taxon>Magnoliopsida</taxon>
        <taxon>eudicotyledons</taxon>
        <taxon>Gunneridae</taxon>
        <taxon>Pentapetalae</taxon>
        <taxon>rosids</taxon>
        <taxon>fabids</taxon>
        <taxon>Fabales</taxon>
        <taxon>Fabaceae</taxon>
        <taxon>Papilionoideae</taxon>
        <taxon>50 kb inversion clade</taxon>
        <taxon>NPAAA clade</taxon>
        <taxon>indigoferoid/millettioid clade</taxon>
        <taxon>Phaseoleae</taxon>
        <taxon>Clitoria</taxon>
    </lineage>
</organism>